<dbReference type="CDD" id="cd04301">
    <property type="entry name" value="NAT_SF"/>
    <property type="match status" value="1"/>
</dbReference>
<dbReference type="EC" id="2.3.1.82" evidence="2 9"/>
<name>A0ABR4QXL6_9BORD</name>
<evidence type="ECO:0000256" key="9">
    <source>
        <dbReference type="PIRNR" id="PIRNR000452"/>
    </source>
</evidence>
<feature type="domain" description="N-acetyltransferase" evidence="10">
    <location>
        <begin position="3"/>
        <end position="147"/>
    </location>
</feature>
<dbReference type="SUPFAM" id="SSF55729">
    <property type="entry name" value="Acyl-CoA N-acyltransferases (Nat)"/>
    <property type="match status" value="1"/>
</dbReference>
<evidence type="ECO:0000313" key="11">
    <source>
        <dbReference type="EMBL" id="KCB22553.1"/>
    </source>
</evidence>
<evidence type="ECO:0000256" key="7">
    <source>
        <dbReference type="ARBA" id="ARBA00029660"/>
    </source>
</evidence>
<evidence type="ECO:0000256" key="8">
    <source>
        <dbReference type="ARBA" id="ARBA00048923"/>
    </source>
</evidence>
<evidence type="ECO:0000256" key="4">
    <source>
        <dbReference type="ARBA" id="ARBA00022679"/>
    </source>
</evidence>
<dbReference type="PANTHER" id="PTHR43877">
    <property type="entry name" value="AMINOALKYLPHOSPHONATE N-ACETYLTRANSFERASE-RELATED-RELATED"/>
    <property type="match status" value="1"/>
</dbReference>
<dbReference type="Proteomes" id="UP000025748">
    <property type="component" value="Unassembled WGS sequence"/>
</dbReference>
<dbReference type="PIRSF" id="PIRSF000452">
    <property type="entry name" value="6-N-acetyltransf"/>
    <property type="match status" value="1"/>
</dbReference>
<comment type="caution">
    <text evidence="11">The sequence shown here is derived from an EMBL/GenBank/DDBJ whole genome shotgun (WGS) entry which is preliminary data.</text>
</comment>
<comment type="catalytic activity">
    <reaction evidence="8 9">
        <text>kanamycin B + acetyl-CoA = N(6')-acetylkanamycin B + CoA + H(+)</text>
        <dbReference type="Rhea" id="RHEA:16449"/>
        <dbReference type="ChEBI" id="CHEBI:15378"/>
        <dbReference type="ChEBI" id="CHEBI:57287"/>
        <dbReference type="ChEBI" id="CHEBI:57288"/>
        <dbReference type="ChEBI" id="CHEBI:58390"/>
        <dbReference type="ChEBI" id="CHEBI:58549"/>
        <dbReference type="EC" id="2.3.1.82"/>
    </reaction>
</comment>
<comment type="subunit">
    <text evidence="1 9">Homodimer.</text>
</comment>
<evidence type="ECO:0000313" key="12">
    <source>
        <dbReference type="Proteomes" id="UP000025748"/>
    </source>
</evidence>
<evidence type="ECO:0000256" key="2">
    <source>
        <dbReference type="ARBA" id="ARBA00012888"/>
    </source>
</evidence>
<accession>A0ABR4QXL6</accession>
<evidence type="ECO:0000259" key="10">
    <source>
        <dbReference type="PROSITE" id="PS51186"/>
    </source>
</evidence>
<evidence type="ECO:0000256" key="1">
    <source>
        <dbReference type="ARBA" id="ARBA00011738"/>
    </source>
</evidence>
<dbReference type="InterPro" id="IPR050832">
    <property type="entry name" value="Bact_Acetyltransf"/>
</dbReference>
<reference evidence="11 12" key="1">
    <citation type="submission" date="2014-03" db="EMBL/GenBank/DDBJ databases">
        <title>Genome sequence of Bordetella hinzii.</title>
        <authorList>
            <person name="Register K."/>
            <person name="Harvill E."/>
            <person name="Goodfield L.L."/>
            <person name="Ivanov Y.V."/>
            <person name="Meyer J.A."/>
            <person name="Muse S.J."/>
            <person name="Jacobs N."/>
            <person name="Bendor L."/>
            <person name="Smallridge W.E."/>
            <person name="Brinkac L.M."/>
            <person name="Sanka R."/>
            <person name="Kim M."/>
            <person name="Losada L."/>
        </authorList>
    </citation>
    <scope>NUCLEOTIDE SEQUENCE [LARGE SCALE GENOMIC DNA]</scope>
    <source>
        <strain evidence="11 12">OH87 BAL007II</strain>
    </source>
</reference>
<dbReference type="Pfam" id="PF00583">
    <property type="entry name" value="Acetyltransf_1"/>
    <property type="match status" value="1"/>
</dbReference>
<keyword evidence="6 9" id="KW-0012">Acyltransferase</keyword>
<dbReference type="PROSITE" id="PS51186">
    <property type="entry name" value="GNAT"/>
    <property type="match status" value="1"/>
</dbReference>
<evidence type="ECO:0000256" key="5">
    <source>
        <dbReference type="ARBA" id="ARBA00023251"/>
    </source>
</evidence>
<evidence type="ECO:0000256" key="3">
    <source>
        <dbReference type="ARBA" id="ARBA00017677"/>
    </source>
</evidence>
<dbReference type="InterPro" id="IPR024170">
    <property type="entry name" value="Aminoglycoside_N6-AcTrfrase"/>
</dbReference>
<comment type="function">
    <text evidence="9">Catalyzes the transfer of an acetyl group from acetyl-CoA to the 6'-amino group of aminoglycoside molecules conferring resistance to antibiotics containing the purpurosamine ring.</text>
</comment>
<organism evidence="11 12">
    <name type="scientific">Bordetella hinzii OH87 BAL007II</name>
    <dbReference type="NCBI Taxonomy" id="1331262"/>
    <lineage>
        <taxon>Bacteria</taxon>
        <taxon>Pseudomonadati</taxon>
        <taxon>Pseudomonadota</taxon>
        <taxon>Betaproteobacteria</taxon>
        <taxon>Burkholderiales</taxon>
        <taxon>Alcaligenaceae</taxon>
        <taxon>Bordetella</taxon>
    </lineage>
</organism>
<gene>
    <name evidence="11" type="ORF">L544_0618</name>
</gene>
<keyword evidence="4 9" id="KW-0808">Transferase</keyword>
<keyword evidence="5 9" id="KW-0046">Antibiotic resistance</keyword>
<dbReference type="EMBL" id="JHEM01000023">
    <property type="protein sequence ID" value="KCB22553.1"/>
    <property type="molecule type" value="Genomic_DNA"/>
</dbReference>
<dbReference type="InterPro" id="IPR016181">
    <property type="entry name" value="Acyl_CoA_acyltransferase"/>
</dbReference>
<dbReference type="NCBIfam" id="NF043067">
    <property type="entry name" value="AAC_6p_group_E"/>
    <property type="match status" value="1"/>
</dbReference>
<keyword evidence="12" id="KW-1185">Reference proteome</keyword>
<dbReference type="InterPro" id="IPR000182">
    <property type="entry name" value="GNAT_dom"/>
</dbReference>
<evidence type="ECO:0000256" key="6">
    <source>
        <dbReference type="ARBA" id="ARBA00023315"/>
    </source>
</evidence>
<dbReference type="Gene3D" id="3.40.630.30">
    <property type="match status" value="1"/>
</dbReference>
<protein>
    <recommendedName>
        <fullName evidence="3 9">Aminoglycoside N(6')-acetyltransferase type 1</fullName>
        <ecNumber evidence="2 9">2.3.1.82</ecNumber>
    </recommendedName>
    <alternativeName>
        <fullName evidence="7 9">Aminoglycoside resistance protein</fullName>
    </alternativeName>
</protein>
<dbReference type="RefSeq" id="WP_141984513.1">
    <property type="nucleotide sequence ID" value="NZ_JHEM01000023.1"/>
</dbReference>
<sequence length="147" mass="16153">MDISLIRATPAFAADWLSLRSALWPDAAATHARDIKAMLRRPGELAVLAYRGGRAVGLAEAALRRDYVNGCETSPVAFLEGLYVVPDSRRQGVGAALCAEIERWGREQGCREFASDTALDNHASQALHRRLGFAETERVVFFRKPLA</sequence>
<proteinExistence type="predicted"/>